<dbReference type="Proteomes" id="UP000240322">
    <property type="component" value="Unassembled WGS sequence"/>
</dbReference>
<dbReference type="EMBL" id="NEXE01000118">
    <property type="protein sequence ID" value="PSN88544.1"/>
    <property type="molecule type" value="Genomic_DNA"/>
</dbReference>
<name>A0A2R6AQ73_9ARCH</name>
<gene>
    <name evidence="1" type="ORF">B9Q03_09220</name>
</gene>
<accession>A0A2R6AQ73</accession>
<reference evidence="1 2" key="1">
    <citation type="submission" date="2017-04" db="EMBL/GenBank/DDBJ databases">
        <title>Novel microbial lineages endemic to geothermal iron-oxide mats fill important gaps in the evolutionary history of Archaea.</title>
        <authorList>
            <person name="Jay Z.J."/>
            <person name="Beam J.P."/>
            <person name="Dlakic M."/>
            <person name="Rusch D.B."/>
            <person name="Kozubal M.A."/>
            <person name="Inskeep W.P."/>
        </authorList>
    </citation>
    <scope>NUCLEOTIDE SEQUENCE [LARGE SCALE GENOMIC DNA]</scope>
    <source>
        <strain evidence="1">OSP_D</strain>
    </source>
</reference>
<evidence type="ECO:0000313" key="1">
    <source>
        <dbReference type="EMBL" id="PSN88544.1"/>
    </source>
</evidence>
<protein>
    <submittedName>
        <fullName evidence="1">Uncharacterized protein</fullName>
    </submittedName>
</protein>
<proteinExistence type="predicted"/>
<sequence>MSGSAGRSVIRSFRISLETDKELRKEAALRGISLNALVSQIFKKFIEWDRYTERYGFVTITRNGFQAIHEAVDEDTLMGVAKDIGERNPGEATSFWFKKVDLNTLLSWLTLHCKYGRIAECEIQRKDAEYTIALYHAMDEKYSRFLANMYAQAPRKFGQVEPRFVTTKNSVTFTFETPT</sequence>
<dbReference type="AlphaFoldDB" id="A0A2R6AQ73"/>
<organism evidence="1 2">
    <name type="scientific">Candidatus Marsarchaeota G2 archaeon OSP_D</name>
    <dbReference type="NCBI Taxonomy" id="1978157"/>
    <lineage>
        <taxon>Archaea</taxon>
        <taxon>Candidatus Marsarchaeota</taxon>
        <taxon>Candidatus Marsarchaeota group 2</taxon>
    </lineage>
</organism>
<evidence type="ECO:0000313" key="2">
    <source>
        <dbReference type="Proteomes" id="UP000240322"/>
    </source>
</evidence>
<comment type="caution">
    <text evidence="1">The sequence shown here is derived from an EMBL/GenBank/DDBJ whole genome shotgun (WGS) entry which is preliminary data.</text>
</comment>